<dbReference type="GO" id="GO:0005524">
    <property type="term" value="F:ATP binding"/>
    <property type="evidence" value="ECO:0007669"/>
    <property type="project" value="UniProtKB-UniRule"/>
</dbReference>
<accession>A0A1F6CKT7</accession>
<keyword evidence="7 10" id="KW-0436">Ligase</keyword>
<feature type="binding site" evidence="8">
    <location>
        <position position="136"/>
    </location>
    <ligand>
        <name>L-histidine</name>
        <dbReference type="ChEBI" id="CHEBI:57595"/>
    </ligand>
</feature>
<dbReference type="SUPFAM" id="SSF55681">
    <property type="entry name" value="Class II aaRS and biotin synthetases"/>
    <property type="match status" value="1"/>
</dbReference>
<dbReference type="PANTHER" id="PTHR11476:SF7">
    <property type="entry name" value="HISTIDINE--TRNA LIGASE"/>
    <property type="match status" value="1"/>
</dbReference>
<feature type="domain" description="Aminoacyl-transfer RNA synthetases class-II family profile" evidence="9">
    <location>
        <begin position="28"/>
        <end position="354"/>
    </location>
</feature>
<dbReference type="InterPro" id="IPR015807">
    <property type="entry name" value="His-tRNA-ligase"/>
</dbReference>
<dbReference type="AlphaFoldDB" id="A0A1F6CKT7"/>
<evidence type="ECO:0000256" key="2">
    <source>
        <dbReference type="ARBA" id="ARBA00022741"/>
    </source>
</evidence>
<dbReference type="SUPFAM" id="SSF52954">
    <property type="entry name" value="Class II aaRS ABD-related"/>
    <property type="match status" value="1"/>
</dbReference>
<evidence type="ECO:0000256" key="3">
    <source>
        <dbReference type="ARBA" id="ARBA00022840"/>
    </source>
</evidence>
<dbReference type="CDD" id="cd00773">
    <property type="entry name" value="HisRS-like_core"/>
    <property type="match status" value="1"/>
</dbReference>
<dbReference type="GO" id="GO:0006427">
    <property type="term" value="P:histidyl-tRNA aminoacylation"/>
    <property type="evidence" value="ECO:0007669"/>
    <property type="project" value="UniProtKB-UniRule"/>
</dbReference>
<proteinExistence type="inferred from homology"/>
<dbReference type="STRING" id="1798482.A2763_01575"/>
<reference evidence="10 11" key="1">
    <citation type="journal article" date="2016" name="Nat. Commun.">
        <title>Thousands of microbial genomes shed light on interconnected biogeochemical processes in an aquifer system.</title>
        <authorList>
            <person name="Anantharaman K."/>
            <person name="Brown C.T."/>
            <person name="Hug L.A."/>
            <person name="Sharon I."/>
            <person name="Castelle C.J."/>
            <person name="Probst A.J."/>
            <person name="Thomas B.C."/>
            <person name="Singh A."/>
            <person name="Wilkins M.J."/>
            <person name="Karaoz U."/>
            <person name="Brodie E.L."/>
            <person name="Williams K.H."/>
            <person name="Hubbard S.S."/>
            <person name="Banfield J.F."/>
        </authorList>
    </citation>
    <scope>NUCLEOTIDE SEQUENCE [LARGE SCALE GENOMIC DNA]</scope>
</reference>
<keyword evidence="3 7" id="KW-0067">ATP-binding</keyword>
<feature type="binding site" evidence="8">
    <location>
        <begin position="293"/>
        <end position="294"/>
    </location>
    <ligand>
        <name>L-histidine</name>
        <dbReference type="ChEBI" id="CHEBI:57595"/>
    </ligand>
</feature>
<dbReference type="PROSITE" id="PS50862">
    <property type="entry name" value="AA_TRNA_LIGASE_II"/>
    <property type="match status" value="1"/>
</dbReference>
<gene>
    <name evidence="7" type="primary">hisS</name>
    <name evidence="10" type="ORF">A2763_01575</name>
</gene>
<name>A0A1F6CKT7_9BACT</name>
<feature type="binding site" evidence="8">
    <location>
        <position position="140"/>
    </location>
    <ligand>
        <name>L-histidine</name>
        <dbReference type="ChEBI" id="CHEBI:57595"/>
    </ligand>
</feature>
<evidence type="ECO:0000259" key="9">
    <source>
        <dbReference type="PROSITE" id="PS50862"/>
    </source>
</evidence>
<dbReference type="InterPro" id="IPR041715">
    <property type="entry name" value="HisRS-like_core"/>
</dbReference>
<evidence type="ECO:0000256" key="4">
    <source>
        <dbReference type="ARBA" id="ARBA00022917"/>
    </source>
</evidence>
<evidence type="ECO:0000256" key="5">
    <source>
        <dbReference type="ARBA" id="ARBA00023146"/>
    </source>
</evidence>
<dbReference type="NCBIfam" id="TIGR00442">
    <property type="entry name" value="hisS"/>
    <property type="match status" value="1"/>
</dbReference>
<comment type="similarity">
    <text evidence="1 7">Belongs to the class-II aminoacyl-tRNA synthetase family.</text>
</comment>
<protein>
    <recommendedName>
        <fullName evidence="7">Histidine--tRNA ligase</fullName>
        <ecNumber evidence="7">6.1.1.21</ecNumber>
    </recommendedName>
    <alternativeName>
        <fullName evidence="7">Histidyl-tRNA synthetase</fullName>
        <shortName evidence="7">HisRS</shortName>
    </alternativeName>
</protein>
<feature type="binding site" evidence="8">
    <location>
        <position position="122"/>
    </location>
    <ligand>
        <name>L-histidine</name>
        <dbReference type="ChEBI" id="CHEBI:57595"/>
    </ligand>
</feature>
<dbReference type="Pfam" id="PF13393">
    <property type="entry name" value="tRNA-synt_His"/>
    <property type="match status" value="1"/>
</dbReference>
<organism evidence="10 11">
    <name type="scientific">Candidatus Kaiserbacteria bacterium RIFCSPHIGHO2_01_FULL_54_36</name>
    <dbReference type="NCBI Taxonomy" id="1798482"/>
    <lineage>
        <taxon>Bacteria</taxon>
        <taxon>Candidatus Kaiseribacteriota</taxon>
    </lineage>
</organism>
<dbReference type="EMBL" id="MFKV01000025">
    <property type="protein sequence ID" value="OGG49863.1"/>
    <property type="molecule type" value="Genomic_DNA"/>
</dbReference>
<evidence type="ECO:0000313" key="11">
    <source>
        <dbReference type="Proteomes" id="UP000178370"/>
    </source>
</evidence>
<evidence type="ECO:0000256" key="1">
    <source>
        <dbReference type="ARBA" id="ARBA00008226"/>
    </source>
</evidence>
<dbReference type="HAMAP" id="MF_00127">
    <property type="entry name" value="His_tRNA_synth"/>
    <property type="match status" value="1"/>
</dbReference>
<dbReference type="PIRSF" id="PIRSF001549">
    <property type="entry name" value="His-tRNA_synth"/>
    <property type="match status" value="1"/>
</dbReference>
<feature type="binding site" evidence="8">
    <location>
        <position position="289"/>
    </location>
    <ligand>
        <name>L-histidine</name>
        <dbReference type="ChEBI" id="CHEBI:57595"/>
    </ligand>
</feature>
<keyword evidence="4 7" id="KW-0648">Protein biosynthesis</keyword>
<comment type="caution">
    <text evidence="10">The sequence shown here is derived from an EMBL/GenBank/DDBJ whole genome shotgun (WGS) entry which is preliminary data.</text>
</comment>
<dbReference type="Proteomes" id="UP000178370">
    <property type="component" value="Unassembled WGS sequence"/>
</dbReference>
<dbReference type="GO" id="GO:0005737">
    <property type="term" value="C:cytoplasm"/>
    <property type="evidence" value="ECO:0007669"/>
    <property type="project" value="UniProtKB-SubCell"/>
</dbReference>
<dbReference type="InterPro" id="IPR004154">
    <property type="entry name" value="Anticodon-bd"/>
</dbReference>
<keyword evidence="7" id="KW-0963">Cytoplasm</keyword>
<dbReference type="InterPro" id="IPR004516">
    <property type="entry name" value="HisRS/HisZ"/>
</dbReference>
<evidence type="ECO:0000256" key="8">
    <source>
        <dbReference type="PIRSR" id="PIRSR001549-1"/>
    </source>
</evidence>
<dbReference type="EC" id="6.1.1.21" evidence="7"/>
<comment type="subunit">
    <text evidence="7">Homodimer.</text>
</comment>
<dbReference type="InterPro" id="IPR045864">
    <property type="entry name" value="aa-tRNA-synth_II/BPL/LPL"/>
</dbReference>
<sequence length="454" mass="50136">MDQITKRDLESPAGFGDWGPAEAIALDRMLGTIRRQYELAGYTPLHTPLVERPDILFAKAGGEIRQQVYGLRLMNPAADSPTDEKDLALRFDHTVPLARYVAANQGNLLFPFRRYAIGPVVRGERPKDGRYREFIQADIDVIGDDRLSLDHDAEMISIISNVFDELAFGPFTIRINNRKLLKGFLGSIGCDTEDKARLARKAIDDVEKFGTDETLLALAEIGINQEDASHALDLLTKSYSTDDAFTLLRSRDFGPEFAEGVSELEAVIGTVRQLGVPQHRYRIDLSVARGLDYYTSTVYEARLDEHPNLGSIAGGGRFDNLADNFSSKHLPGVGVSIGVTRLLRRLIKLGIVKPKSKTISSVLVASNDFTVEKEVHLNRARLLRSVGIPTEIYLEKRKLGGQLAFAAKRGIKLVVFTDSGGGAPTGHVVIRNVDVGQQVVVHEDKFLETVRGML</sequence>
<dbReference type="Pfam" id="PF03129">
    <property type="entry name" value="HGTP_anticodon"/>
    <property type="match status" value="1"/>
</dbReference>
<evidence type="ECO:0000256" key="7">
    <source>
        <dbReference type="HAMAP-Rule" id="MF_00127"/>
    </source>
</evidence>
<dbReference type="PANTHER" id="PTHR11476">
    <property type="entry name" value="HISTIDYL-TRNA SYNTHETASE"/>
    <property type="match status" value="1"/>
</dbReference>
<keyword evidence="2 7" id="KW-0547">Nucleotide-binding</keyword>
<keyword evidence="5 7" id="KW-0030">Aminoacyl-tRNA synthetase</keyword>
<dbReference type="InterPro" id="IPR036621">
    <property type="entry name" value="Anticodon-bd_dom_sf"/>
</dbReference>
<comment type="subcellular location">
    <subcellularLocation>
        <location evidence="7">Cytoplasm</location>
    </subcellularLocation>
</comment>
<dbReference type="InterPro" id="IPR006195">
    <property type="entry name" value="aa-tRNA-synth_II"/>
</dbReference>
<dbReference type="Gene3D" id="3.40.50.800">
    <property type="entry name" value="Anticodon-binding domain"/>
    <property type="match status" value="1"/>
</dbReference>
<evidence type="ECO:0000313" key="10">
    <source>
        <dbReference type="EMBL" id="OGG49863.1"/>
    </source>
</evidence>
<dbReference type="Gene3D" id="3.30.930.10">
    <property type="entry name" value="Bira Bifunctional Protein, Domain 2"/>
    <property type="match status" value="1"/>
</dbReference>
<dbReference type="GO" id="GO:0004821">
    <property type="term" value="F:histidine-tRNA ligase activity"/>
    <property type="evidence" value="ECO:0007669"/>
    <property type="project" value="UniProtKB-UniRule"/>
</dbReference>
<evidence type="ECO:0000256" key="6">
    <source>
        <dbReference type="ARBA" id="ARBA00047639"/>
    </source>
</evidence>
<comment type="catalytic activity">
    <reaction evidence="6 7">
        <text>tRNA(His) + L-histidine + ATP = L-histidyl-tRNA(His) + AMP + diphosphate + H(+)</text>
        <dbReference type="Rhea" id="RHEA:17313"/>
        <dbReference type="Rhea" id="RHEA-COMP:9665"/>
        <dbReference type="Rhea" id="RHEA-COMP:9689"/>
        <dbReference type="ChEBI" id="CHEBI:15378"/>
        <dbReference type="ChEBI" id="CHEBI:30616"/>
        <dbReference type="ChEBI" id="CHEBI:33019"/>
        <dbReference type="ChEBI" id="CHEBI:57595"/>
        <dbReference type="ChEBI" id="CHEBI:78442"/>
        <dbReference type="ChEBI" id="CHEBI:78527"/>
        <dbReference type="ChEBI" id="CHEBI:456215"/>
        <dbReference type="EC" id="6.1.1.21"/>
    </reaction>
</comment>
<feature type="binding site" evidence="8">
    <location>
        <begin position="92"/>
        <end position="94"/>
    </location>
    <ligand>
        <name>L-histidine</name>
        <dbReference type="ChEBI" id="CHEBI:57595"/>
    </ligand>
</feature>